<dbReference type="NCBIfam" id="TIGR02870">
    <property type="entry name" value="spore_II_D"/>
    <property type="match status" value="1"/>
</dbReference>
<dbReference type="OrthoDB" id="9794671at2"/>
<dbReference type="EMBL" id="VLKZ01000001">
    <property type="protein sequence ID" value="TWI59799.1"/>
    <property type="molecule type" value="Genomic_DNA"/>
</dbReference>
<dbReference type="InterPro" id="IPR013486">
    <property type="entry name" value="SpoIID/LytB"/>
</dbReference>
<dbReference type="PANTHER" id="PTHR30032:SF4">
    <property type="entry name" value="AMIDASE ENHANCER"/>
    <property type="match status" value="1"/>
</dbReference>
<dbReference type="NCBIfam" id="TIGR02669">
    <property type="entry name" value="SpoIID_LytB"/>
    <property type="match status" value="1"/>
</dbReference>
<evidence type="ECO:0000259" key="1">
    <source>
        <dbReference type="Pfam" id="PF08486"/>
    </source>
</evidence>
<dbReference type="AlphaFoldDB" id="A0A562QSR4"/>
<dbReference type="RefSeq" id="WP_144448631.1">
    <property type="nucleotide sequence ID" value="NZ_VLKZ01000001.1"/>
</dbReference>
<evidence type="ECO:0000313" key="2">
    <source>
        <dbReference type="EMBL" id="TWI59799.1"/>
    </source>
</evidence>
<evidence type="ECO:0000313" key="3">
    <source>
        <dbReference type="Proteomes" id="UP000315711"/>
    </source>
</evidence>
<dbReference type="GO" id="GO:0030288">
    <property type="term" value="C:outer membrane-bounded periplasmic space"/>
    <property type="evidence" value="ECO:0007669"/>
    <property type="project" value="TreeGrafter"/>
</dbReference>
<organism evidence="2 3">
    <name type="scientific">Halalkalibacter nanhaiisediminis</name>
    <dbReference type="NCBI Taxonomy" id="688079"/>
    <lineage>
        <taxon>Bacteria</taxon>
        <taxon>Bacillati</taxon>
        <taxon>Bacillota</taxon>
        <taxon>Bacilli</taxon>
        <taxon>Bacillales</taxon>
        <taxon>Bacillaceae</taxon>
        <taxon>Halalkalibacter</taxon>
    </lineage>
</organism>
<dbReference type="GO" id="GO:0030435">
    <property type="term" value="P:sporulation resulting in formation of a cellular spore"/>
    <property type="evidence" value="ECO:0007669"/>
    <property type="project" value="InterPro"/>
</dbReference>
<dbReference type="Pfam" id="PF08486">
    <property type="entry name" value="SpoIID"/>
    <property type="match status" value="1"/>
</dbReference>
<keyword evidence="3" id="KW-1185">Reference proteome</keyword>
<dbReference type="InterPro" id="IPR014225">
    <property type="entry name" value="Spore_II_D_firmicutes"/>
</dbReference>
<proteinExistence type="predicted"/>
<gene>
    <name evidence="2" type="ORF">IQ10_00220</name>
</gene>
<reference evidence="2 3" key="1">
    <citation type="journal article" date="2015" name="Stand. Genomic Sci.">
        <title>Genomic Encyclopedia of Bacterial and Archaeal Type Strains, Phase III: the genomes of soil and plant-associated and newly described type strains.</title>
        <authorList>
            <person name="Whitman W.B."/>
            <person name="Woyke T."/>
            <person name="Klenk H.P."/>
            <person name="Zhou Y."/>
            <person name="Lilburn T.G."/>
            <person name="Beck B.J."/>
            <person name="De Vos P."/>
            <person name="Vandamme P."/>
            <person name="Eisen J.A."/>
            <person name="Garrity G."/>
            <person name="Hugenholtz P."/>
            <person name="Kyrpides N.C."/>
        </authorList>
    </citation>
    <scope>NUCLEOTIDE SEQUENCE [LARGE SCALE GENOMIC DNA]</scope>
    <source>
        <strain evidence="2 3">CGMCC 1.10116</strain>
    </source>
</reference>
<dbReference type="InterPro" id="IPR051922">
    <property type="entry name" value="Bact_Sporulation_Assoc"/>
</dbReference>
<dbReference type="Proteomes" id="UP000315711">
    <property type="component" value="Unassembled WGS sequence"/>
</dbReference>
<protein>
    <submittedName>
        <fullName evidence="2">Stage II sporulation protein D</fullName>
    </submittedName>
</protein>
<name>A0A562QSR4_9BACI</name>
<feature type="domain" description="Sporulation stage II protein D amidase enhancer LytB N-terminal" evidence="1">
    <location>
        <begin position="65"/>
        <end position="169"/>
    </location>
</feature>
<accession>A0A562QSR4</accession>
<dbReference type="PANTHER" id="PTHR30032">
    <property type="entry name" value="N-ACETYLMURAMOYL-L-ALANINE AMIDASE-RELATED"/>
    <property type="match status" value="1"/>
</dbReference>
<sequence length="342" mass="38443">MKRLIMAVILLCTIVLIVPTVLVHVVSGPSEDIVPMQATTPHVEEKQVNKPYNPEKDVTVSVFRSKTEQIEHVPLERYVIGVVASEMPAEFEMEALKAQSLTARTYIIKQMLHPGDIQLPDDAMVTDSVMHQVYHNEDELKALWGADYERKMARIEEAVLSTQGKVLTFEGEPITASFFSTSNGYTENSEDYWQNEIPYLRSVASPWDQSSPRFTSEKAVPITEFEQKLGVTVADNSSVGTIAKRTDGGRVAKVNINGKELSGREVRDKLELDSSDFQWQRQGDQVMIQTRGWGHGVGMSQYGADGMAKEGKNYQEIVRHYYRGIDIQALDPYVAELTARNE</sequence>
<dbReference type="InterPro" id="IPR013693">
    <property type="entry name" value="SpoIID/LytB_N"/>
</dbReference>
<comment type="caution">
    <text evidence="2">The sequence shown here is derived from an EMBL/GenBank/DDBJ whole genome shotgun (WGS) entry which is preliminary data.</text>
</comment>